<organism evidence="2 3">
    <name type="scientific">Emergomyces africanus</name>
    <dbReference type="NCBI Taxonomy" id="1955775"/>
    <lineage>
        <taxon>Eukaryota</taxon>
        <taxon>Fungi</taxon>
        <taxon>Dikarya</taxon>
        <taxon>Ascomycota</taxon>
        <taxon>Pezizomycotina</taxon>
        <taxon>Eurotiomycetes</taxon>
        <taxon>Eurotiomycetidae</taxon>
        <taxon>Onygenales</taxon>
        <taxon>Ajellomycetaceae</taxon>
        <taxon>Emergomyces</taxon>
    </lineage>
</organism>
<dbReference type="OrthoDB" id="10595206at2759"/>
<name>A0A1B7NMA3_9EURO</name>
<keyword evidence="3" id="KW-1185">Reference proteome</keyword>
<protein>
    <submittedName>
        <fullName evidence="2">Uncharacterized protein</fullName>
    </submittedName>
</protein>
<gene>
    <name evidence="2" type="ORF">ACJ72_07742</name>
</gene>
<dbReference type="Proteomes" id="UP000091918">
    <property type="component" value="Unassembled WGS sequence"/>
</dbReference>
<accession>A0A1B7NMA3</accession>
<sequence length="94" mass="10576">MSEEETAKLTPQAGPGRGVDCPQSRMIGMKRIRRTGKIYENSPAKARLDKRKTRIKSKKENKKYKMASQEKIGRLIQGSKERCNAPEGGPEKSD</sequence>
<feature type="region of interest" description="Disordered" evidence="1">
    <location>
        <begin position="75"/>
        <end position="94"/>
    </location>
</feature>
<comment type="caution">
    <text evidence="2">The sequence shown here is derived from an EMBL/GenBank/DDBJ whole genome shotgun (WGS) entry which is preliminary data.</text>
</comment>
<proteinExistence type="predicted"/>
<evidence type="ECO:0000313" key="2">
    <source>
        <dbReference type="EMBL" id="OAX77954.1"/>
    </source>
</evidence>
<dbReference type="AlphaFoldDB" id="A0A1B7NMA3"/>
<dbReference type="EMBL" id="LGUA01001881">
    <property type="protein sequence ID" value="OAX77954.1"/>
    <property type="molecule type" value="Genomic_DNA"/>
</dbReference>
<evidence type="ECO:0000313" key="3">
    <source>
        <dbReference type="Proteomes" id="UP000091918"/>
    </source>
</evidence>
<feature type="compositionally biased region" description="Basic and acidic residues" evidence="1">
    <location>
        <begin position="79"/>
        <end position="94"/>
    </location>
</feature>
<reference evidence="2 3" key="1">
    <citation type="submission" date="2015-07" db="EMBL/GenBank/DDBJ databases">
        <title>Emmonsia species relationships and genome sequence.</title>
        <authorList>
            <person name="Cuomo C.A."/>
            <person name="Schwartz I.S."/>
            <person name="Kenyon C."/>
            <person name="de Hoog G.S."/>
            <person name="Govender N.P."/>
            <person name="Botha A."/>
            <person name="Moreno L."/>
            <person name="de Vries M."/>
            <person name="Munoz J.F."/>
            <person name="Stielow J.B."/>
        </authorList>
    </citation>
    <scope>NUCLEOTIDE SEQUENCE [LARGE SCALE GENOMIC DNA]</scope>
    <source>
        <strain evidence="2 3">CBS 136260</strain>
    </source>
</reference>
<feature type="region of interest" description="Disordered" evidence="1">
    <location>
        <begin position="1"/>
        <end position="23"/>
    </location>
</feature>
<evidence type="ECO:0000256" key="1">
    <source>
        <dbReference type="SAM" id="MobiDB-lite"/>
    </source>
</evidence>